<keyword evidence="3" id="KW-1185">Reference proteome</keyword>
<dbReference type="Proteomes" id="UP000321291">
    <property type="component" value="Chromosome"/>
</dbReference>
<feature type="transmembrane region" description="Helical" evidence="1">
    <location>
        <begin position="111"/>
        <end position="131"/>
    </location>
</feature>
<evidence type="ECO:0000313" key="2">
    <source>
        <dbReference type="EMBL" id="QEC74112.1"/>
    </source>
</evidence>
<dbReference type="EMBL" id="CP042434">
    <property type="protein sequence ID" value="QEC74112.1"/>
    <property type="molecule type" value="Genomic_DNA"/>
</dbReference>
<keyword evidence="1" id="KW-0472">Membrane</keyword>
<accession>A0A5B8VT68</accession>
<dbReference type="RefSeq" id="WP_146787852.1">
    <property type="nucleotide sequence ID" value="NZ_CP042434.1"/>
</dbReference>
<evidence type="ECO:0000256" key="1">
    <source>
        <dbReference type="SAM" id="Phobius"/>
    </source>
</evidence>
<keyword evidence="1" id="KW-0812">Transmembrane</keyword>
<gene>
    <name evidence="2" type="ORF">FSB73_23030</name>
</gene>
<name>A0A5B8VT68_9BACT</name>
<reference evidence="2 3" key="1">
    <citation type="journal article" date="2017" name="Int. J. Syst. Evol. Microbiol.">
        <title>Arachidicoccus ginsenosidivorans sp. nov., with ginsenoside-converting activity isolated from ginseng cultivating soil.</title>
        <authorList>
            <person name="Siddiqi M.Z."/>
            <person name="Aslam Z."/>
            <person name="Im W.T."/>
        </authorList>
    </citation>
    <scope>NUCLEOTIDE SEQUENCE [LARGE SCALE GENOMIC DNA]</scope>
    <source>
        <strain evidence="2 3">Gsoil 809</strain>
    </source>
</reference>
<protein>
    <submittedName>
        <fullName evidence="2">Uncharacterized protein</fullName>
    </submittedName>
</protein>
<evidence type="ECO:0000313" key="3">
    <source>
        <dbReference type="Proteomes" id="UP000321291"/>
    </source>
</evidence>
<organism evidence="2 3">
    <name type="scientific">Arachidicoccus ginsenosidivorans</name>
    <dbReference type="NCBI Taxonomy" id="496057"/>
    <lineage>
        <taxon>Bacteria</taxon>
        <taxon>Pseudomonadati</taxon>
        <taxon>Bacteroidota</taxon>
        <taxon>Chitinophagia</taxon>
        <taxon>Chitinophagales</taxon>
        <taxon>Chitinophagaceae</taxon>
        <taxon>Arachidicoccus</taxon>
    </lineage>
</organism>
<keyword evidence="1" id="KW-1133">Transmembrane helix</keyword>
<dbReference type="AlphaFoldDB" id="A0A5B8VT68"/>
<proteinExistence type="predicted"/>
<feature type="transmembrane region" description="Helical" evidence="1">
    <location>
        <begin position="25"/>
        <end position="45"/>
    </location>
</feature>
<dbReference type="KEGG" id="agi:FSB73_23030"/>
<sequence length="163" mass="18087">MASTHIAKPTPQRIKAKELNTKKSLAKILMGFIALICLLLSSCVIKSQLKRYLGFSNESIFLLSSSNTTKKTNQSEHQQTALTSTFNFCQLHAPSTLLSDGAHIGQGAQRLLGHGFTLFLSSTFLLLMTGLTSPNDLLKLQCSEKWPQPAAMPFFIRHRRLLI</sequence>